<organism evidence="2 3">
    <name type="scientific">Rosa chinensis</name>
    <name type="common">China rose</name>
    <dbReference type="NCBI Taxonomy" id="74649"/>
    <lineage>
        <taxon>Eukaryota</taxon>
        <taxon>Viridiplantae</taxon>
        <taxon>Streptophyta</taxon>
        <taxon>Embryophyta</taxon>
        <taxon>Tracheophyta</taxon>
        <taxon>Spermatophyta</taxon>
        <taxon>Magnoliopsida</taxon>
        <taxon>eudicotyledons</taxon>
        <taxon>Gunneridae</taxon>
        <taxon>Pentapetalae</taxon>
        <taxon>rosids</taxon>
        <taxon>fabids</taxon>
        <taxon>Rosales</taxon>
        <taxon>Rosaceae</taxon>
        <taxon>Rosoideae</taxon>
        <taxon>Rosoideae incertae sedis</taxon>
        <taxon>Rosa</taxon>
    </lineage>
</organism>
<feature type="region of interest" description="Disordered" evidence="1">
    <location>
        <begin position="77"/>
        <end position="108"/>
    </location>
</feature>
<keyword evidence="3" id="KW-1185">Reference proteome</keyword>
<sequence>MAIGRNFHFGINRSFPKEKLTIFIISISGNYKVMAIGRNFHFGINRSFPKEKLTIFIISISGNYSFLSLLSRSHLQNRNNPTDPTRTQSIRPDFSGELRRSPATKLSR</sequence>
<gene>
    <name evidence="2" type="ORF">RchiOBHm_Chr6g0270631</name>
</gene>
<evidence type="ECO:0000256" key="1">
    <source>
        <dbReference type="SAM" id="MobiDB-lite"/>
    </source>
</evidence>
<dbReference type="EMBL" id="PDCK01000044">
    <property type="protein sequence ID" value="PRQ24280.1"/>
    <property type="molecule type" value="Genomic_DNA"/>
</dbReference>
<reference evidence="2 3" key="1">
    <citation type="journal article" date="2018" name="Nat. Genet.">
        <title>The Rosa genome provides new insights in the design of modern roses.</title>
        <authorList>
            <person name="Bendahmane M."/>
        </authorList>
    </citation>
    <scope>NUCLEOTIDE SEQUENCE [LARGE SCALE GENOMIC DNA]</scope>
    <source>
        <strain evidence="3">cv. Old Blush</strain>
    </source>
</reference>
<dbReference type="Gramene" id="PRQ24280">
    <property type="protein sequence ID" value="PRQ24280"/>
    <property type="gene ID" value="RchiOBHm_Chr6g0270631"/>
</dbReference>
<name>A0A2P6PQT2_ROSCH</name>
<feature type="compositionally biased region" description="Polar residues" evidence="1">
    <location>
        <begin position="77"/>
        <end position="90"/>
    </location>
</feature>
<proteinExistence type="predicted"/>
<comment type="caution">
    <text evidence="2">The sequence shown here is derived from an EMBL/GenBank/DDBJ whole genome shotgun (WGS) entry which is preliminary data.</text>
</comment>
<dbReference type="AlphaFoldDB" id="A0A2P6PQT2"/>
<accession>A0A2P6PQT2</accession>
<evidence type="ECO:0000313" key="2">
    <source>
        <dbReference type="EMBL" id="PRQ24280.1"/>
    </source>
</evidence>
<dbReference type="Proteomes" id="UP000238479">
    <property type="component" value="Chromosome 6"/>
</dbReference>
<evidence type="ECO:0000313" key="3">
    <source>
        <dbReference type="Proteomes" id="UP000238479"/>
    </source>
</evidence>
<protein>
    <submittedName>
        <fullName evidence="2">Uncharacterized protein</fullName>
    </submittedName>
</protein>